<dbReference type="AlphaFoldDB" id="A0A218VRI5"/>
<dbReference type="PANTHER" id="PTHR46604:SF3">
    <property type="entry name" value="PROTEIN MID1-COMPLEMENTING ACTIVITY 1"/>
    <property type="match status" value="1"/>
</dbReference>
<organism evidence="2 3">
    <name type="scientific">Punica granatum</name>
    <name type="common">Pomegranate</name>
    <dbReference type="NCBI Taxonomy" id="22663"/>
    <lineage>
        <taxon>Eukaryota</taxon>
        <taxon>Viridiplantae</taxon>
        <taxon>Streptophyta</taxon>
        <taxon>Embryophyta</taxon>
        <taxon>Tracheophyta</taxon>
        <taxon>Spermatophyta</taxon>
        <taxon>Magnoliopsida</taxon>
        <taxon>eudicotyledons</taxon>
        <taxon>Gunneridae</taxon>
        <taxon>Pentapetalae</taxon>
        <taxon>rosids</taxon>
        <taxon>malvids</taxon>
        <taxon>Myrtales</taxon>
        <taxon>Lythraceae</taxon>
        <taxon>Punica</taxon>
    </lineage>
</organism>
<evidence type="ECO:0000313" key="2">
    <source>
        <dbReference type="EMBL" id="OWM63147.1"/>
    </source>
</evidence>
<protein>
    <submittedName>
        <fullName evidence="2">Uncharacterized protein</fullName>
    </submittedName>
</protein>
<evidence type="ECO:0000256" key="1">
    <source>
        <dbReference type="SAM" id="Coils"/>
    </source>
</evidence>
<keyword evidence="1" id="KW-0175">Coiled coil</keyword>
<sequence>MGKLEDVLRRAAELVLCCDKKSYLYMVATLSMVAIRWDVAYQFRQLLVAIGWDAEYQFWQMQADIDSRAKADANAVENALSQAYSDLSLRDALEAKKSKLQIEHSRSEHARRRCLIEHFIGVIDSAANDRLSRKVKKLLVKELAYVISGYISNASEMNEGISWKLVEVDGGDEWRADLFDCCAEPCLSLWTGVKENLSQQRLESLENDLNYEGPVAEASAKSTSLKEELVESLAKMASLETNIEELKEKFAKVENKASQALLDNELLVETNLQLKLRVDELQELLNFAASDKEVAAQIVTITKLQLEEMQWQSVEVKLTEGRCSRQMRELVHGTNGGLLAMVAIIMGVDTMVTDRMPVMNASLSSFAGGALASTIGELLKVYSDIVTMKAMREIHLPRDEEEIVDLSGARWPSALAADELPRPWLAVNSAGYILCYQSHLPTVIDASGQILQK</sequence>
<dbReference type="EMBL" id="MTKT01006148">
    <property type="protein sequence ID" value="OWM63147.1"/>
    <property type="molecule type" value="Genomic_DNA"/>
</dbReference>
<reference evidence="3" key="1">
    <citation type="journal article" date="2017" name="Plant J.">
        <title>The pomegranate (Punica granatum L.) genome and the genomics of punicalagin biosynthesis.</title>
        <authorList>
            <person name="Qin G."/>
            <person name="Xu C."/>
            <person name="Ming R."/>
            <person name="Tang H."/>
            <person name="Guyot R."/>
            <person name="Kramer E.M."/>
            <person name="Hu Y."/>
            <person name="Yi X."/>
            <person name="Qi Y."/>
            <person name="Xu X."/>
            <person name="Gao Z."/>
            <person name="Pan H."/>
            <person name="Jian J."/>
            <person name="Tian Y."/>
            <person name="Yue Z."/>
            <person name="Xu Y."/>
        </authorList>
    </citation>
    <scope>NUCLEOTIDE SEQUENCE [LARGE SCALE GENOMIC DNA]</scope>
    <source>
        <strain evidence="3">cv. Dabenzi</strain>
    </source>
</reference>
<name>A0A218VRI5_PUNGR</name>
<gene>
    <name evidence="2" type="ORF">CDL15_Pgr004474</name>
</gene>
<accession>A0A218VRI5</accession>
<dbReference type="PANTHER" id="PTHR46604">
    <property type="entry name" value="PROTEIN MID1-COMPLEMENTING ACTIVITY 1"/>
    <property type="match status" value="1"/>
</dbReference>
<comment type="caution">
    <text evidence="2">The sequence shown here is derived from an EMBL/GenBank/DDBJ whole genome shotgun (WGS) entry which is preliminary data.</text>
</comment>
<proteinExistence type="predicted"/>
<evidence type="ECO:0000313" key="3">
    <source>
        <dbReference type="Proteomes" id="UP000197138"/>
    </source>
</evidence>
<feature type="coiled-coil region" evidence="1">
    <location>
        <begin position="229"/>
        <end position="284"/>
    </location>
</feature>
<dbReference type="Proteomes" id="UP000197138">
    <property type="component" value="Unassembled WGS sequence"/>
</dbReference>